<keyword evidence="1" id="KW-0812">Transmembrane</keyword>
<keyword evidence="1" id="KW-1133">Transmembrane helix</keyword>
<evidence type="ECO:0000256" key="1">
    <source>
        <dbReference type="SAM" id="Phobius"/>
    </source>
</evidence>
<feature type="transmembrane region" description="Helical" evidence="1">
    <location>
        <begin position="12"/>
        <end position="32"/>
    </location>
</feature>
<name>A0A914BV00_9BILA</name>
<keyword evidence="1" id="KW-0472">Membrane</keyword>
<evidence type="ECO:0000313" key="2">
    <source>
        <dbReference type="Proteomes" id="UP000887540"/>
    </source>
</evidence>
<dbReference type="AlphaFoldDB" id="A0A914BV00"/>
<feature type="transmembrane region" description="Helical" evidence="1">
    <location>
        <begin position="38"/>
        <end position="58"/>
    </location>
</feature>
<sequence>MIVAKIIGSKRVAALTGITNAITEFLLVKYGFMEDPNWIGITGASSASLIALLYWIFLEPEHKTVVKLAMDSYTGSFRPKKKE</sequence>
<organism evidence="2 3">
    <name type="scientific">Acrobeloides nanus</name>
    <dbReference type="NCBI Taxonomy" id="290746"/>
    <lineage>
        <taxon>Eukaryota</taxon>
        <taxon>Metazoa</taxon>
        <taxon>Ecdysozoa</taxon>
        <taxon>Nematoda</taxon>
        <taxon>Chromadorea</taxon>
        <taxon>Rhabditida</taxon>
        <taxon>Tylenchina</taxon>
        <taxon>Cephalobomorpha</taxon>
        <taxon>Cephaloboidea</taxon>
        <taxon>Cephalobidae</taxon>
        <taxon>Acrobeloides</taxon>
    </lineage>
</organism>
<evidence type="ECO:0000313" key="3">
    <source>
        <dbReference type="WBParaSite" id="ACRNAN_Path_1054.g4042.t1"/>
    </source>
</evidence>
<reference evidence="3" key="1">
    <citation type="submission" date="2022-11" db="UniProtKB">
        <authorList>
            <consortium name="WormBaseParasite"/>
        </authorList>
    </citation>
    <scope>IDENTIFICATION</scope>
</reference>
<proteinExistence type="predicted"/>
<dbReference type="Proteomes" id="UP000887540">
    <property type="component" value="Unplaced"/>
</dbReference>
<keyword evidence="2" id="KW-1185">Reference proteome</keyword>
<protein>
    <submittedName>
        <fullName evidence="3">Uncharacterized protein</fullName>
    </submittedName>
</protein>
<accession>A0A914BV00</accession>
<dbReference type="WBParaSite" id="ACRNAN_Path_1054.g4042.t1">
    <property type="protein sequence ID" value="ACRNAN_Path_1054.g4042.t1"/>
    <property type="gene ID" value="ACRNAN_Path_1054.g4042"/>
</dbReference>